<name>A0A5C4T069_9BACL</name>
<protein>
    <submittedName>
        <fullName evidence="2">GyrI-like domain-containing protein</fullName>
    </submittedName>
</protein>
<proteinExistence type="predicted"/>
<keyword evidence="3" id="KW-1185">Reference proteome</keyword>
<sequence length="150" mass="17115">MSGNKTVLADILQVREVKQKAISLIGLQGVRLEDQHELFRGLESRLNEIDTKSNSYPYLVITPDFRPVVGVEAGSFGKVPLGMIAYTIPADDYVVFRFEKKHIGDFWSNICSNENQASYNIDLTKPRFERFSPELQPSGMVEWHLPVRRT</sequence>
<dbReference type="EMBL" id="VDCQ01000058">
    <property type="protein sequence ID" value="TNJ62462.1"/>
    <property type="molecule type" value="Genomic_DNA"/>
</dbReference>
<dbReference type="Gene3D" id="3.20.80.10">
    <property type="entry name" value="Regulatory factor, effector binding domain"/>
    <property type="match status" value="1"/>
</dbReference>
<evidence type="ECO:0000259" key="1">
    <source>
        <dbReference type="SMART" id="SM00871"/>
    </source>
</evidence>
<dbReference type="SMART" id="SM00871">
    <property type="entry name" value="AraC_E_bind"/>
    <property type="match status" value="1"/>
</dbReference>
<feature type="domain" description="AraC effector-binding" evidence="1">
    <location>
        <begin position="12"/>
        <end position="148"/>
    </location>
</feature>
<comment type="caution">
    <text evidence="2">The sequence shown here is derived from an EMBL/GenBank/DDBJ whole genome shotgun (WGS) entry which is preliminary data.</text>
</comment>
<accession>A0A5C4T069</accession>
<reference evidence="2 3" key="1">
    <citation type="submission" date="2019-05" db="EMBL/GenBank/DDBJ databases">
        <title>We sequenced the genome of Paenibacillus hemerocallicola KCTC 33185 for further insight into its adaptation and study the phylogeny of Paenibacillus.</title>
        <authorList>
            <person name="Narsing Rao M.P."/>
        </authorList>
    </citation>
    <scope>NUCLEOTIDE SEQUENCE [LARGE SCALE GENOMIC DNA]</scope>
    <source>
        <strain evidence="2 3">KCTC 33185</strain>
    </source>
</reference>
<evidence type="ECO:0000313" key="2">
    <source>
        <dbReference type="EMBL" id="TNJ62462.1"/>
    </source>
</evidence>
<dbReference type="RefSeq" id="WP_139606008.1">
    <property type="nucleotide sequence ID" value="NZ_VDCQ01000058.1"/>
</dbReference>
<evidence type="ECO:0000313" key="3">
    <source>
        <dbReference type="Proteomes" id="UP000307943"/>
    </source>
</evidence>
<gene>
    <name evidence="2" type="ORF">FE784_30300</name>
</gene>
<dbReference type="Proteomes" id="UP000307943">
    <property type="component" value="Unassembled WGS sequence"/>
</dbReference>
<dbReference type="AlphaFoldDB" id="A0A5C4T069"/>
<dbReference type="InterPro" id="IPR010499">
    <property type="entry name" value="AraC_E-bd"/>
</dbReference>
<organism evidence="2 3">
    <name type="scientific">Paenibacillus hemerocallicola</name>
    <dbReference type="NCBI Taxonomy" id="1172614"/>
    <lineage>
        <taxon>Bacteria</taxon>
        <taxon>Bacillati</taxon>
        <taxon>Bacillota</taxon>
        <taxon>Bacilli</taxon>
        <taxon>Bacillales</taxon>
        <taxon>Paenibacillaceae</taxon>
        <taxon>Paenibacillus</taxon>
    </lineage>
</organism>
<dbReference type="InterPro" id="IPR011256">
    <property type="entry name" value="Reg_factor_effector_dom_sf"/>
</dbReference>
<dbReference type="SUPFAM" id="SSF55136">
    <property type="entry name" value="Probable bacterial effector-binding domain"/>
    <property type="match status" value="1"/>
</dbReference>
<dbReference type="OrthoDB" id="2602782at2"/>